<dbReference type="SUPFAM" id="SSF48498">
    <property type="entry name" value="Tetracyclin repressor-like, C-terminal domain"/>
    <property type="match status" value="1"/>
</dbReference>
<dbReference type="FunFam" id="1.10.10.60:FF:000141">
    <property type="entry name" value="TetR family transcriptional regulator"/>
    <property type="match status" value="1"/>
</dbReference>
<dbReference type="SUPFAM" id="SSF46689">
    <property type="entry name" value="Homeodomain-like"/>
    <property type="match status" value="1"/>
</dbReference>
<evidence type="ECO:0000259" key="5">
    <source>
        <dbReference type="PROSITE" id="PS50977"/>
    </source>
</evidence>
<dbReference type="GO" id="GO:0000976">
    <property type="term" value="F:transcription cis-regulatory region binding"/>
    <property type="evidence" value="ECO:0007669"/>
    <property type="project" value="TreeGrafter"/>
</dbReference>
<evidence type="ECO:0000256" key="4">
    <source>
        <dbReference type="PROSITE-ProRule" id="PRU00335"/>
    </source>
</evidence>
<keyword evidence="7" id="KW-1185">Reference proteome</keyword>
<dbReference type="KEGG" id="poz:I0K15_14790"/>
<dbReference type="Pfam" id="PF00440">
    <property type="entry name" value="TetR_N"/>
    <property type="match status" value="1"/>
</dbReference>
<dbReference type="InterPro" id="IPR023772">
    <property type="entry name" value="DNA-bd_HTH_TetR-type_CS"/>
</dbReference>
<dbReference type="Gene3D" id="1.10.357.10">
    <property type="entry name" value="Tetracycline Repressor, domain 2"/>
    <property type="match status" value="1"/>
</dbReference>
<keyword evidence="3" id="KW-0804">Transcription</keyword>
<feature type="domain" description="HTH tetR-type" evidence="5">
    <location>
        <begin position="17"/>
        <end position="77"/>
    </location>
</feature>
<dbReference type="PANTHER" id="PTHR30055:SF146">
    <property type="entry name" value="HTH-TYPE TRANSCRIPTIONAL DUAL REGULATOR CECR"/>
    <property type="match status" value="1"/>
</dbReference>
<dbReference type="InterPro" id="IPR039536">
    <property type="entry name" value="TetR_C_Proteobacteria"/>
</dbReference>
<keyword evidence="1" id="KW-0805">Transcription regulation</keyword>
<evidence type="ECO:0000313" key="7">
    <source>
        <dbReference type="Proteomes" id="UP000594800"/>
    </source>
</evidence>
<keyword evidence="2 4" id="KW-0238">DNA-binding</keyword>
<dbReference type="InterPro" id="IPR050109">
    <property type="entry name" value="HTH-type_TetR-like_transc_reg"/>
</dbReference>
<dbReference type="Pfam" id="PF14246">
    <property type="entry name" value="TetR_C_7"/>
    <property type="match status" value="1"/>
</dbReference>
<dbReference type="AlphaFoldDB" id="A0A7S9QBC7"/>
<dbReference type="PANTHER" id="PTHR30055">
    <property type="entry name" value="HTH-TYPE TRANSCRIPTIONAL REGULATOR RUTR"/>
    <property type="match status" value="1"/>
</dbReference>
<evidence type="ECO:0000256" key="3">
    <source>
        <dbReference type="ARBA" id="ARBA00023163"/>
    </source>
</evidence>
<proteinExistence type="predicted"/>
<protein>
    <submittedName>
        <fullName evidence="6">TetR/AcrR family transcriptional regulator</fullName>
    </submittedName>
</protein>
<evidence type="ECO:0000256" key="1">
    <source>
        <dbReference type="ARBA" id="ARBA00023015"/>
    </source>
</evidence>
<dbReference type="InterPro" id="IPR001647">
    <property type="entry name" value="HTH_TetR"/>
</dbReference>
<dbReference type="GO" id="GO:0003700">
    <property type="term" value="F:DNA-binding transcription factor activity"/>
    <property type="evidence" value="ECO:0007669"/>
    <property type="project" value="TreeGrafter"/>
</dbReference>
<dbReference type="InterPro" id="IPR009057">
    <property type="entry name" value="Homeodomain-like_sf"/>
</dbReference>
<dbReference type="Proteomes" id="UP000594800">
    <property type="component" value="Chromosome"/>
</dbReference>
<organism evidence="6 7">
    <name type="scientific">Pontivivens ytuae</name>
    <dbReference type="NCBI Taxonomy" id="2789856"/>
    <lineage>
        <taxon>Bacteria</taxon>
        <taxon>Pseudomonadati</taxon>
        <taxon>Pseudomonadota</taxon>
        <taxon>Alphaproteobacteria</taxon>
        <taxon>Rhodobacterales</taxon>
        <taxon>Paracoccaceae</taxon>
        <taxon>Pontivivens</taxon>
    </lineage>
</organism>
<dbReference type="RefSeq" id="WP_196102269.1">
    <property type="nucleotide sequence ID" value="NZ_CP064942.1"/>
</dbReference>
<gene>
    <name evidence="6" type="ORF">I0K15_14790</name>
</gene>
<sequence>MANAAAPSTQSQPTRKGRKYEQVLDGARLIFLEQGFEGASVDDIARAAGVSKATLYSYFPDKRLLFSEVIAEECRRQAEATFSPSRADGPSEEVLTRIARDFVRFLDTDIALQVFRTCVGEVTRFPELARRFYESGPGLMMDSLIEVLKAGIARGELAIDDPELAAGQFAELCHAKHFLPRILGLEAAVPVTELDRIADEAVRTFLSRYGT</sequence>
<accession>A0A7S9QBC7</accession>
<dbReference type="InterPro" id="IPR036271">
    <property type="entry name" value="Tet_transcr_reg_TetR-rel_C_sf"/>
</dbReference>
<evidence type="ECO:0000313" key="6">
    <source>
        <dbReference type="EMBL" id="QPH53058.1"/>
    </source>
</evidence>
<dbReference type="Gene3D" id="1.10.10.60">
    <property type="entry name" value="Homeodomain-like"/>
    <property type="match status" value="1"/>
</dbReference>
<dbReference type="PROSITE" id="PS50977">
    <property type="entry name" value="HTH_TETR_2"/>
    <property type="match status" value="1"/>
</dbReference>
<dbReference type="PROSITE" id="PS01081">
    <property type="entry name" value="HTH_TETR_1"/>
    <property type="match status" value="1"/>
</dbReference>
<dbReference type="PRINTS" id="PR00455">
    <property type="entry name" value="HTHTETR"/>
</dbReference>
<reference evidence="6 7" key="1">
    <citation type="submission" date="2020-11" db="EMBL/GenBank/DDBJ databases">
        <title>Description of Pontivivens ytuae sp. nov. isolated from deep sea sediment of Mariana Trench.</title>
        <authorList>
            <person name="Wang Z."/>
            <person name="Sun Q.-L."/>
            <person name="Xu X.-D."/>
            <person name="Tang Y.-Z."/>
            <person name="Zhang J."/>
        </authorList>
    </citation>
    <scope>NUCLEOTIDE SEQUENCE [LARGE SCALE GENOMIC DNA]</scope>
    <source>
        <strain evidence="6 7">MT2928</strain>
    </source>
</reference>
<feature type="DNA-binding region" description="H-T-H motif" evidence="4">
    <location>
        <begin position="40"/>
        <end position="59"/>
    </location>
</feature>
<name>A0A7S9QBC7_9RHOB</name>
<evidence type="ECO:0000256" key="2">
    <source>
        <dbReference type="ARBA" id="ARBA00023125"/>
    </source>
</evidence>
<dbReference type="EMBL" id="CP064942">
    <property type="protein sequence ID" value="QPH53058.1"/>
    <property type="molecule type" value="Genomic_DNA"/>
</dbReference>